<organism evidence="1 2">
    <name type="scientific">Melastoma candidum</name>
    <dbReference type="NCBI Taxonomy" id="119954"/>
    <lineage>
        <taxon>Eukaryota</taxon>
        <taxon>Viridiplantae</taxon>
        <taxon>Streptophyta</taxon>
        <taxon>Embryophyta</taxon>
        <taxon>Tracheophyta</taxon>
        <taxon>Spermatophyta</taxon>
        <taxon>Magnoliopsida</taxon>
        <taxon>eudicotyledons</taxon>
        <taxon>Gunneridae</taxon>
        <taxon>Pentapetalae</taxon>
        <taxon>rosids</taxon>
        <taxon>malvids</taxon>
        <taxon>Myrtales</taxon>
        <taxon>Melastomataceae</taxon>
        <taxon>Melastomatoideae</taxon>
        <taxon>Melastomateae</taxon>
        <taxon>Melastoma</taxon>
    </lineage>
</organism>
<reference evidence="2" key="1">
    <citation type="journal article" date="2023" name="Front. Plant Sci.">
        <title>Chromosomal-level genome assembly of Melastoma candidum provides insights into trichome evolution.</title>
        <authorList>
            <person name="Zhong Y."/>
            <person name="Wu W."/>
            <person name="Sun C."/>
            <person name="Zou P."/>
            <person name="Liu Y."/>
            <person name="Dai S."/>
            <person name="Zhou R."/>
        </authorList>
    </citation>
    <scope>NUCLEOTIDE SEQUENCE [LARGE SCALE GENOMIC DNA]</scope>
</reference>
<proteinExistence type="predicted"/>
<keyword evidence="2" id="KW-1185">Reference proteome</keyword>
<accession>A0ACB9RA44</accession>
<comment type="caution">
    <text evidence="1">The sequence shown here is derived from an EMBL/GenBank/DDBJ whole genome shotgun (WGS) entry which is preliminary data.</text>
</comment>
<sequence>MEREIAIVMESIPGFKFHPSDEELLLQYLMPKIEVTQLDDSRVVPEVEVCKYDPWELPDIFDGLSMCKSRDGTKEWTFLCPRKRKYGNGERAKRTTPSGYWKVTGAERKVKAADSKLIGTKKTLVFYKGRVSKRERTNWVMHEYHLNSSCLSDNIYGQQLPYVASRIKLKKGKKGTNTNTDDYPTTVSNRSSPHTIDIEDYLQSDEANSSSCNTPASTGDAYHDPNADYLAFAYKRPVSSHHEFSSFPGLPQLDSEATPEYNPDNSSSVIYQGHVPPPPPPLFSPSRSNDYAAYFNWDYPQNVYN</sequence>
<evidence type="ECO:0000313" key="1">
    <source>
        <dbReference type="EMBL" id="KAI4375912.1"/>
    </source>
</evidence>
<dbReference type="EMBL" id="CM042883">
    <property type="protein sequence ID" value="KAI4375912.1"/>
    <property type="molecule type" value="Genomic_DNA"/>
</dbReference>
<dbReference type="Proteomes" id="UP001057402">
    <property type="component" value="Chromosome 4"/>
</dbReference>
<evidence type="ECO:0000313" key="2">
    <source>
        <dbReference type="Proteomes" id="UP001057402"/>
    </source>
</evidence>
<name>A0ACB9RA44_9MYRT</name>
<protein>
    <submittedName>
        <fullName evidence="1">Uncharacterized protein</fullName>
    </submittedName>
</protein>
<gene>
    <name evidence="1" type="ORF">MLD38_013727</name>
</gene>